<proteinExistence type="predicted"/>
<dbReference type="SUPFAM" id="SSF53271">
    <property type="entry name" value="PRTase-like"/>
    <property type="match status" value="1"/>
</dbReference>
<dbReference type="Pfam" id="PF00156">
    <property type="entry name" value="Pribosyltran"/>
    <property type="match status" value="1"/>
</dbReference>
<keyword evidence="2" id="KW-0328">Glycosyltransferase</keyword>
<sequence>MRNRGRVFRDRTQAGAVLANMLGEYRGTDTLVLAIPAGGAPVAAEIAKQLGLALDLAVVSKITLPWNTESGYGAVAFDGTVRLNRDLIAALGLQPTLVQEGIAKTKEKVARRVKQLCGDRRLPDLARRAVILVDDGLASGFTMHTAVDALHHCAAGKVIVAVPTGHAEAVARIAVTIDSLYCPNIRQGLSFAVADAYEYWTDVEESAVTEIMRHFH</sequence>
<dbReference type="Gene3D" id="3.40.50.2020">
    <property type="match status" value="1"/>
</dbReference>
<keyword evidence="2" id="KW-0808">Transferase</keyword>
<feature type="domain" description="Phosphoribosyltransferase" evidence="1">
    <location>
        <begin position="18"/>
        <end position="172"/>
    </location>
</feature>
<dbReference type="InterPro" id="IPR029057">
    <property type="entry name" value="PRTase-like"/>
</dbReference>
<dbReference type="CDD" id="cd06223">
    <property type="entry name" value="PRTases_typeI"/>
    <property type="match status" value="1"/>
</dbReference>
<dbReference type="GO" id="GO:0016757">
    <property type="term" value="F:glycosyltransferase activity"/>
    <property type="evidence" value="ECO:0007669"/>
    <property type="project" value="UniProtKB-KW"/>
</dbReference>
<dbReference type="EMBL" id="MFTC01000091">
    <property type="protein sequence ID" value="OGI49703.1"/>
    <property type="molecule type" value="Genomic_DNA"/>
</dbReference>
<organism evidence="2 3">
    <name type="scientific">Candidatus Muproteobacteria bacterium RIFCSPLOWO2_01_FULL_60_18</name>
    <dbReference type="NCBI Taxonomy" id="1817768"/>
    <lineage>
        <taxon>Bacteria</taxon>
        <taxon>Pseudomonadati</taxon>
        <taxon>Pseudomonadota</taxon>
        <taxon>Candidatus Muproteobacteria</taxon>
    </lineage>
</organism>
<protein>
    <submittedName>
        <fullName evidence="2">Phosphoribosyltransferase</fullName>
    </submittedName>
</protein>
<name>A0A1F6TX59_9PROT</name>
<accession>A0A1F6TX59</accession>
<evidence type="ECO:0000313" key="2">
    <source>
        <dbReference type="EMBL" id="OGI49703.1"/>
    </source>
</evidence>
<dbReference type="InterPro" id="IPR000836">
    <property type="entry name" value="PRTase_dom"/>
</dbReference>
<evidence type="ECO:0000313" key="3">
    <source>
        <dbReference type="Proteomes" id="UP000179037"/>
    </source>
</evidence>
<dbReference type="AlphaFoldDB" id="A0A1F6TX59"/>
<dbReference type="STRING" id="1817768.A3A87_05335"/>
<gene>
    <name evidence="2" type="ORF">A3A87_05335</name>
</gene>
<comment type="caution">
    <text evidence="2">The sequence shown here is derived from an EMBL/GenBank/DDBJ whole genome shotgun (WGS) entry which is preliminary data.</text>
</comment>
<evidence type="ECO:0000259" key="1">
    <source>
        <dbReference type="Pfam" id="PF00156"/>
    </source>
</evidence>
<dbReference type="Proteomes" id="UP000179037">
    <property type="component" value="Unassembled WGS sequence"/>
</dbReference>
<dbReference type="Gene3D" id="3.30.1310.20">
    <property type="entry name" value="PRTase-like"/>
    <property type="match status" value="1"/>
</dbReference>
<reference evidence="2 3" key="1">
    <citation type="journal article" date="2016" name="Nat. Commun.">
        <title>Thousands of microbial genomes shed light on interconnected biogeochemical processes in an aquifer system.</title>
        <authorList>
            <person name="Anantharaman K."/>
            <person name="Brown C.T."/>
            <person name="Hug L.A."/>
            <person name="Sharon I."/>
            <person name="Castelle C.J."/>
            <person name="Probst A.J."/>
            <person name="Thomas B.C."/>
            <person name="Singh A."/>
            <person name="Wilkins M.J."/>
            <person name="Karaoz U."/>
            <person name="Brodie E.L."/>
            <person name="Williams K.H."/>
            <person name="Hubbard S.S."/>
            <person name="Banfield J.F."/>
        </authorList>
    </citation>
    <scope>NUCLEOTIDE SEQUENCE [LARGE SCALE GENOMIC DNA]</scope>
</reference>